<feature type="domain" description="Bacterial repeat" evidence="2">
    <location>
        <begin position="639"/>
        <end position="687"/>
    </location>
</feature>
<evidence type="ECO:0000259" key="2">
    <source>
        <dbReference type="Pfam" id="PF18998"/>
    </source>
</evidence>
<evidence type="ECO:0000256" key="1">
    <source>
        <dbReference type="SAM" id="Phobius"/>
    </source>
</evidence>
<dbReference type="Proteomes" id="UP000177130">
    <property type="component" value="Unassembled WGS sequence"/>
</dbReference>
<feature type="domain" description="Bacterial repeat" evidence="2">
    <location>
        <begin position="281"/>
        <end position="332"/>
    </location>
</feature>
<sequence length="689" mass="72308">MAKRFLIFSFVFFALAAVLVPVTFVYSLDFSKSMVPCGWDGAHCPLKVCVDPVTGKPCAGNGEPNTNGLLDPWEVCTFNDFIVMVGGIINFIIILASVYAAVSFMYAGYAYLTSGGSQEAVSRAKSIFKKVFIGYIIVLTAWLMIYTIEQAFYETGEGKPNSFLTLGSHAADPKCGGSPGGEASGGGYGKACAQPENNIFCESDCRGQCNTDTEECVLGGNILDSSGSVLYYKCQSKELPPQPPPEVDKYAFRVFIQESGGSGTVTATGDGVSLNCAQSFCTVDVEKDKVVTLTASAGAGSVFSNWGNACSGTQGNVCTVTMDGIKSVVANFGPLDQKYTISVQKLGLGSGIIRNQNGTILCSSLCELEVDAGDEVILNATNVAGSYFYKWEGACTGSYTECRITMNSDKSVRGTFLPTPNSYVLYFVFKGQGEGSIRGSLGSGVNFSCSSLNGSSCYVNVIEGETIEVRATAESDSKFGGWGSPCGGTGICTFKVNTGMSVDVSFDSTPLVRLSTSGNGYIAGNYITGGISGTINCDQLCADNYPKGTDFTIRAVPDSGNNFVSWSGCDEAWSVEGANYCTFRVNSNRNVTANFSVITASPALVTIGVSGSGGYVSGGGMTSGCFPETSPCSITGLSVGNRIQLNAVVTNPDYEFYGWSGACSEFGKNTSCSLTLPGPVTIYASFVPK</sequence>
<protein>
    <recommendedName>
        <fullName evidence="2">Bacterial repeat domain-containing protein</fullName>
    </recommendedName>
</protein>
<dbReference type="AlphaFoldDB" id="A0A1G2MF52"/>
<feature type="domain" description="Bacterial repeat" evidence="2">
    <location>
        <begin position="356"/>
        <end position="417"/>
    </location>
</feature>
<keyword evidence="1" id="KW-0812">Transmembrane</keyword>
<proteinExistence type="predicted"/>
<dbReference type="STRING" id="1802306.A3C72_00170"/>
<feature type="domain" description="Bacterial repeat" evidence="2">
    <location>
        <begin position="460"/>
        <end position="506"/>
    </location>
</feature>
<evidence type="ECO:0000313" key="4">
    <source>
        <dbReference type="Proteomes" id="UP000177130"/>
    </source>
</evidence>
<dbReference type="EMBL" id="MHRK01000052">
    <property type="protein sequence ID" value="OHA22497.1"/>
    <property type="molecule type" value="Genomic_DNA"/>
</dbReference>
<gene>
    <name evidence="3" type="ORF">A3C72_00170</name>
</gene>
<feature type="transmembrane region" description="Helical" evidence="1">
    <location>
        <begin position="81"/>
        <end position="112"/>
    </location>
</feature>
<dbReference type="Pfam" id="PF18998">
    <property type="entry name" value="Flg_new_2"/>
    <property type="match status" value="5"/>
</dbReference>
<feature type="domain" description="Bacterial repeat" evidence="2">
    <location>
        <begin position="528"/>
        <end position="598"/>
    </location>
</feature>
<keyword evidence="1" id="KW-1133">Transmembrane helix</keyword>
<dbReference type="InterPro" id="IPR044060">
    <property type="entry name" value="Bacterial_rp_domain"/>
</dbReference>
<reference evidence="3 4" key="1">
    <citation type="journal article" date="2016" name="Nat. Commun.">
        <title>Thousands of microbial genomes shed light on interconnected biogeochemical processes in an aquifer system.</title>
        <authorList>
            <person name="Anantharaman K."/>
            <person name="Brown C.T."/>
            <person name="Hug L.A."/>
            <person name="Sharon I."/>
            <person name="Castelle C.J."/>
            <person name="Probst A.J."/>
            <person name="Thomas B.C."/>
            <person name="Singh A."/>
            <person name="Wilkins M.J."/>
            <person name="Karaoz U."/>
            <person name="Brodie E.L."/>
            <person name="Williams K.H."/>
            <person name="Hubbard S.S."/>
            <person name="Banfield J.F."/>
        </authorList>
    </citation>
    <scope>NUCLEOTIDE SEQUENCE [LARGE SCALE GENOMIC DNA]</scope>
</reference>
<evidence type="ECO:0000313" key="3">
    <source>
        <dbReference type="EMBL" id="OHA22497.1"/>
    </source>
</evidence>
<organism evidence="3 4">
    <name type="scientific">Candidatus Taylorbacteria bacterium RIFCSPHIGHO2_02_FULL_43_32b</name>
    <dbReference type="NCBI Taxonomy" id="1802306"/>
    <lineage>
        <taxon>Bacteria</taxon>
        <taxon>Candidatus Tayloriibacteriota</taxon>
    </lineage>
</organism>
<comment type="caution">
    <text evidence="3">The sequence shown here is derived from an EMBL/GenBank/DDBJ whole genome shotgun (WGS) entry which is preliminary data.</text>
</comment>
<name>A0A1G2MF52_9BACT</name>
<keyword evidence="1" id="KW-0472">Membrane</keyword>
<accession>A0A1G2MF52</accession>
<feature type="transmembrane region" description="Helical" evidence="1">
    <location>
        <begin position="132"/>
        <end position="153"/>
    </location>
</feature>